<dbReference type="RefSeq" id="WP_186854117.1">
    <property type="nucleotide sequence ID" value="NZ_JACOPG010000002.1"/>
</dbReference>
<protein>
    <submittedName>
        <fullName evidence="6">MerR family transcriptional regulator</fullName>
    </submittedName>
</protein>
<dbReference type="SMART" id="SM00422">
    <property type="entry name" value="HTH_MERR"/>
    <property type="match status" value="1"/>
</dbReference>
<dbReference type="InterPro" id="IPR000551">
    <property type="entry name" value="MerR-type_HTH_dom"/>
</dbReference>
<proteinExistence type="predicted"/>
<dbReference type="Proteomes" id="UP000643810">
    <property type="component" value="Unassembled WGS sequence"/>
</dbReference>
<dbReference type="PROSITE" id="PS50937">
    <property type="entry name" value="HTH_MERR_2"/>
    <property type="match status" value="1"/>
</dbReference>
<feature type="transmembrane region" description="Helical" evidence="4">
    <location>
        <begin position="174"/>
        <end position="197"/>
    </location>
</feature>
<dbReference type="Gene3D" id="1.10.1660.10">
    <property type="match status" value="1"/>
</dbReference>
<feature type="transmembrane region" description="Helical" evidence="4">
    <location>
        <begin position="143"/>
        <end position="168"/>
    </location>
</feature>
<name>A0ABR7GG27_9FIRM</name>
<sequence length="214" mass="24306">MKIKQVEELVGITSKNIRFYEEQGLLQPRRTENGYRDYRTEDVELLKKIKLFRKLGVPVEQIHRLFQGQISVDECLENQKAVLQKEQDNIEKMCTLSQAMLAGSLSIEKLDSDYWLDEVEKMEKEGIDFVNVSKVDIHMKKKLGVFGGAGIMLVLMLLVIGVLIYGYVVDADMPLWALTLVIVPIVAVIVGTIVAMVSRIKEIDKGEEDEAAKY</sequence>
<gene>
    <name evidence="6" type="ORF">H8R94_05635</name>
</gene>
<organism evidence="6 7">
    <name type="scientific">Roseburia lenta</name>
    <dbReference type="NCBI Taxonomy" id="2763061"/>
    <lineage>
        <taxon>Bacteria</taxon>
        <taxon>Bacillati</taxon>
        <taxon>Bacillota</taxon>
        <taxon>Clostridia</taxon>
        <taxon>Lachnospirales</taxon>
        <taxon>Lachnospiraceae</taxon>
        <taxon>Roseburia</taxon>
    </lineage>
</organism>
<evidence type="ECO:0000256" key="3">
    <source>
        <dbReference type="ARBA" id="ARBA00023163"/>
    </source>
</evidence>
<dbReference type="InterPro" id="IPR047057">
    <property type="entry name" value="MerR_fam"/>
</dbReference>
<dbReference type="CDD" id="cd00592">
    <property type="entry name" value="HTH_MerR-like"/>
    <property type="match status" value="1"/>
</dbReference>
<evidence type="ECO:0000256" key="1">
    <source>
        <dbReference type="ARBA" id="ARBA00023015"/>
    </source>
</evidence>
<dbReference type="Pfam" id="PF13411">
    <property type="entry name" value="MerR_1"/>
    <property type="match status" value="1"/>
</dbReference>
<dbReference type="InterPro" id="IPR009061">
    <property type="entry name" value="DNA-bd_dom_put_sf"/>
</dbReference>
<feature type="domain" description="HTH merR-type" evidence="5">
    <location>
        <begin position="1"/>
        <end position="68"/>
    </location>
</feature>
<keyword evidence="4" id="KW-0812">Transmembrane</keyword>
<evidence type="ECO:0000259" key="5">
    <source>
        <dbReference type="PROSITE" id="PS50937"/>
    </source>
</evidence>
<evidence type="ECO:0000313" key="6">
    <source>
        <dbReference type="EMBL" id="MBC5686088.1"/>
    </source>
</evidence>
<evidence type="ECO:0000256" key="2">
    <source>
        <dbReference type="ARBA" id="ARBA00023125"/>
    </source>
</evidence>
<dbReference type="SUPFAM" id="SSF46955">
    <property type="entry name" value="Putative DNA-binding domain"/>
    <property type="match status" value="1"/>
</dbReference>
<evidence type="ECO:0000256" key="4">
    <source>
        <dbReference type="SAM" id="Phobius"/>
    </source>
</evidence>
<keyword evidence="2" id="KW-0238">DNA-binding</keyword>
<keyword evidence="1" id="KW-0805">Transcription regulation</keyword>
<dbReference type="EMBL" id="JACOPG010000002">
    <property type="protein sequence ID" value="MBC5686088.1"/>
    <property type="molecule type" value="Genomic_DNA"/>
</dbReference>
<comment type="caution">
    <text evidence="6">The sequence shown here is derived from an EMBL/GenBank/DDBJ whole genome shotgun (WGS) entry which is preliminary data.</text>
</comment>
<reference evidence="6 7" key="1">
    <citation type="submission" date="2020-08" db="EMBL/GenBank/DDBJ databases">
        <title>Genome public.</title>
        <authorList>
            <person name="Liu C."/>
            <person name="Sun Q."/>
        </authorList>
    </citation>
    <scope>NUCLEOTIDE SEQUENCE [LARGE SCALE GENOMIC DNA]</scope>
    <source>
        <strain evidence="6 7">NSJ-9</strain>
    </source>
</reference>
<keyword evidence="4" id="KW-0472">Membrane</keyword>
<dbReference type="PANTHER" id="PTHR30204:SF94">
    <property type="entry name" value="HEAVY METAL-DEPENDENT TRANSCRIPTIONAL REGULATOR HI_0293-RELATED"/>
    <property type="match status" value="1"/>
</dbReference>
<dbReference type="PANTHER" id="PTHR30204">
    <property type="entry name" value="REDOX-CYCLING DRUG-SENSING TRANSCRIPTIONAL ACTIVATOR SOXR"/>
    <property type="match status" value="1"/>
</dbReference>
<evidence type="ECO:0000313" key="7">
    <source>
        <dbReference type="Proteomes" id="UP000643810"/>
    </source>
</evidence>
<keyword evidence="4" id="KW-1133">Transmembrane helix</keyword>
<keyword evidence="7" id="KW-1185">Reference proteome</keyword>
<accession>A0ABR7GG27</accession>
<keyword evidence="3" id="KW-0804">Transcription</keyword>